<geneLocation type="plasmid" evidence="7 8">
    <name>pDSHI05</name>
</geneLocation>
<sequence length="270" mass="27705">MRRFPRPGALIQGALAALALVGAAGTAMAETPIELPGVRGVGLLAFGAGPQYIGADESVWLPVPAGTFALGETRRVTVTGNYLNIDLLDHPNWSAGPAGVLRFGRGDVKDDEVAALPDIDMSLDLGGFVAYEVVGADIRQRRAVGLSVVQDVTGAHGGFVASAYARAWTPLGAFGALGMGAAVSYGSGDYMDSYFSVDAQGAAASGLEVFSAGGGARDARVFAIYVQPVSRSWAIGGGLIYGWLLDDAAASPVVDSRGQLYAGVGIARIW</sequence>
<evidence type="ECO:0000256" key="6">
    <source>
        <dbReference type="SAM" id="SignalP"/>
    </source>
</evidence>
<dbReference type="RefSeq" id="WP_012187438.1">
    <property type="nucleotide sequence ID" value="NC_009959.1"/>
</dbReference>
<dbReference type="InterPro" id="IPR010583">
    <property type="entry name" value="MipA"/>
</dbReference>
<dbReference type="AlphaFoldDB" id="A8LUF4"/>
<dbReference type="EMBL" id="CP000835">
    <property type="protein sequence ID" value="ABV95871.1"/>
    <property type="molecule type" value="Genomic_DNA"/>
</dbReference>
<keyword evidence="5" id="KW-0998">Cell outer membrane</keyword>
<organism evidence="7 8">
    <name type="scientific">Dinoroseobacter shibae (strain DSM 16493 / NCIMB 14021 / DFL 12)</name>
    <dbReference type="NCBI Taxonomy" id="398580"/>
    <lineage>
        <taxon>Bacteria</taxon>
        <taxon>Pseudomonadati</taxon>
        <taxon>Pseudomonadota</taxon>
        <taxon>Alphaproteobacteria</taxon>
        <taxon>Rhodobacterales</taxon>
        <taxon>Roseobacteraceae</taxon>
        <taxon>Dinoroseobacter</taxon>
    </lineage>
</organism>
<gene>
    <name evidence="7" type="ordered locus">Dshi_4161</name>
</gene>
<feature type="chain" id="PRO_5002725426" evidence="6">
    <location>
        <begin position="30"/>
        <end position="270"/>
    </location>
</feature>
<dbReference type="Pfam" id="PF06629">
    <property type="entry name" value="MipA"/>
    <property type="match status" value="1"/>
</dbReference>
<evidence type="ECO:0000256" key="4">
    <source>
        <dbReference type="ARBA" id="ARBA00023136"/>
    </source>
</evidence>
<dbReference type="Proteomes" id="UP000006833">
    <property type="component" value="Plasmid pDSHI05"/>
</dbReference>
<evidence type="ECO:0000256" key="5">
    <source>
        <dbReference type="ARBA" id="ARBA00023237"/>
    </source>
</evidence>
<evidence type="ECO:0000313" key="7">
    <source>
        <dbReference type="EMBL" id="ABV95871.1"/>
    </source>
</evidence>
<comment type="similarity">
    <text evidence="2">Belongs to the MipA/OmpV family.</text>
</comment>
<reference evidence="8" key="1">
    <citation type="journal article" date="2010" name="ISME J.">
        <title>The complete genome sequence of the algal symbiont Dinoroseobacter shibae: a hitchhiker's guide to life in the sea.</title>
        <authorList>
            <person name="Wagner-Dobler I."/>
            <person name="Ballhausen B."/>
            <person name="Berger M."/>
            <person name="Brinkhoff T."/>
            <person name="Buchholz I."/>
            <person name="Bunk B."/>
            <person name="Cypionka H."/>
            <person name="Daniel R."/>
            <person name="Drepper T."/>
            <person name="Gerdts G."/>
            <person name="Hahnke S."/>
            <person name="Han C."/>
            <person name="Jahn D."/>
            <person name="Kalhoefer D."/>
            <person name="Kiss H."/>
            <person name="Klenk H.P."/>
            <person name="Kyrpides N."/>
            <person name="Liebl W."/>
            <person name="Liesegang H."/>
            <person name="Meincke L."/>
            <person name="Pati A."/>
            <person name="Petersen J."/>
            <person name="Piekarski T."/>
            <person name="Pommerenke C."/>
            <person name="Pradella S."/>
            <person name="Pukall R."/>
            <person name="Rabus R."/>
            <person name="Stackebrandt E."/>
            <person name="Thole S."/>
            <person name="Thompson L."/>
            <person name="Tielen P."/>
            <person name="Tomasch J."/>
            <person name="von Jan M."/>
            <person name="Wanphrut N."/>
            <person name="Wichels A."/>
            <person name="Zech H."/>
            <person name="Simon M."/>
        </authorList>
    </citation>
    <scope>NUCLEOTIDE SEQUENCE [LARGE SCALE GENOMIC DNA]</scope>
    <source>
        <strain evidence="8">DSM 16493 / NCIMB 14021 / DFL 12</strain>
    </source>
</reference>
<keyword evidence="8" id="KW-1185">Reference proteome</keyword>
<keyword evidence="3 6" id="KW-0732">Signal</keyword>
<evidence type="ECO:0000256" key="3">
    <source>
        <dbReference type="ARBA" id="ARBA00022729"/>
    </source>
</evidence>
<evidence type="ECO:0000313" key="8">
    <source>
        <dbReference type="Proteomes" id="UP000006833"/>
    </source>
</evidence>
<dbReference type="PANTHER" id="PTHR38776">
    <property type="entry name" value="MLTA-INTERACTING PROTEIN-RELATED"/>
    <property type="match status" value="1"/>
</dbReference>
<dbReference type="GO" id="GO:0009279">
    <property type="term" value="C:cell outer membrane"/>
    <property type="evidence" value="ECO:0007669"/>
    <property type="project" value="UniProtKB-SubCell"/>
</dbReference>
<proteinExistence type="inferred from homology"/>
<dbReference type="eggNOG" id="COG3713">
    <property type="taxonomic scope" value="Bacteria"/>
</dbReference>
<accession>A8LUF4</accession>
<dbReference type="OrthoDB" id="5462484at2"/>
<dbReference type="KEGG" id="dsh:Dshi_4161"/>
<dbReference type="HOGENOM" id="CLU_062990_2_0_5"/>
<comment type="subcellular location">
    <subcellularLocation>
        <location evidence="1">Cell outer membrane</location>
    </subcellularLocation>
</comment>
<feature type="signal peptide" evidence="6">
    <location>
        <begin position="1"/>
        <end position="29"/>
    </location>
</feature>
<keyword evidence="7" id="KW-0614">Plasmid</keyword>
<keyword evidence="4" id="KW-0472">Membrane</keyword>
<dbReference type="PANTHER" id="PTHR38776:SF1">
    <property type="entry name" value="MLTA-INTERACTING PROTEIN-RELATED"/>
    <property type="match status" value="1"/>
</dbReference>
<evidence type="ECO:0000256" key="2">
    <source>
        <dbReference type="ARBA" id="ARBA00005722"/>
    </source>
</evidence>
<name>A8LUF4_DINSH</name>
<evidence type="ECO:0000256" key="1">
    <source>
        <dbReference type="ARBA" id="ARBA00004442"/>
    </source>
</evidence>
<protein>
    <submittedName>
        <fullName evidence="7">MltA-interacting MipA family protein</fullName>
    </submittedName>
</protein>